<dbReference type="Pfam" id="PF13976">
    <property type="entry name" value="gag_pre-integrs"/>
    <property type="match status" value="1"/>
</dbReference>
<name>A0ABQ5GVF7_9ASTR</name>
<protein>
    <submittedName>
        <fullName evidence="4">Ribonuclease H-like domain-containing protein</fullName>
    </submittedName>
</protein>
<feature type="region of interest" description="Disordered" evidence="2">
    <location>
        <begin position="352"/>
        <end position="376"/>
    </location>
</feature>
<feature type="compositionally biased region" description="Basic and acidic residues" evidence="2">
    <location>
        <begin position="1219"/>
        <end position="1237"/>
    </location>
</feature>
<dbReference type="InterPro" id="IPR013103">
    <property type="entry name" value="RVT_2"/>
</dbReference>
<gene>
    <name evidence="4" type="ORF">Tco_1045697</name>
</gene>
<sequence length="1720" mass="194983">MSSLHDMATATSVPTVLLCEFHQVRALFNKVCWELKVFIVSTAKPRVSTAQVTTASTNKLVLLDCKSAGYLRVENIFTRSSILKFLRSLPSEWNTHVVVWRNKPDLDTMSFNDLYNNFKIVEQEVQLVHEDLEQIHEDDLEEMDLKWQLALLSMRTRSLGGLFSPLTLDLSKSGLEEFQQLEFEGYGPKTSKRVSKYISNDVRESPDALLVEELVSDDKLEKKTIFPTVAKIEFVRPKQQEKPVRKPIKYAEMYRSQSPRGNQRNWNNQKSQQLGSDFVMYNKACFVCGSFDQVQADSNYHQKEQGGSQILDKSRKVLRFVSYNVVPPPPTGLFLPPNLDLSNSGLEEFQQPEFEGYGPKTSKSVSKDTSNEVRESPNASLVEELVSNDKLEKKAVFSTVAKINFIRPQQQEKPVRKPVKYAEMYKSQTLRGNQRNWNNQKLTAITIKGKGWPKAVNTARLNSAVVNAVKANQGHPQKEDQGYVDSGCSRHMTGNMSYLSDFKEFDGGYVTFRGGAKGGRITGKGTLKTGKLDFKDVYFVKELQFNLFSVSHMCDKKKSVIFIDTGGFVLALDFKLADESQVLLKVLRKNNIYIVDMKNIVPKESLTCLVAKATLDESMLWHRRLGHVNFKTINKLVKENLVRGLPAKRLGHPSNAMNYKPSRILERRMMKVYVKGKESGIDDQERPEIVLKMEKLMKKPSFLSVCLFPIPARIKAIRLFLAYASFMGFMVYHMDVKSAFLYGRIEEEVYVCQPLGFEDPDYPAQYKGERRWEFYIISGLKYVAKILRKFSFTDVMTASTPMDIDKPLLKDSDGDDVDVYLYRSMIRSLMYLTSSRPRHYCLRMCMCQIQVNTKGSQLTCCERIFSDYAGASLDKKVYNRRLSVPMVQINIMAVQRLDGVDFREIRSLMAGWIVGLSGVKKFIQRTRRNMDFKEKRPVSLDKSKIECYNCHRKGHFARECRSERSQGRKTVLVQWQEQCYKQLNLSFRHGGSRWLGGLRLRAIDFEVEPVNYDFDAISSSNHQVLFLLTVRSSDEESTLGNSRFTKATEYHAVQPPITGNPLAPRADISFAGLDEFAIRNKIIESKTLETTKTLDDEKDMRLVNTVSSVKPNVTQAVRSQADKSGQTLQTSQKQGISFKKVHKIKACFVCKSTDHLIKDCDFYDQKSPEPRVKNVVNTGKREVKPGNQKIMLHDHAVVDSGCSSHMTGTDIAKISRKWSKPDNHGHGKGKRIQEPGERYQRGDKLFAVEQLEKYTPGEGHIAKQCTKPKRKRDETWFNDKVLLVQAQAGGQALTEEEIAFLADPGLPDIQTSQTVITHNAAYQADDLDAYDSDCDELNSAKIALMANHSRNGSDASLKTDITSDSNIIPYSQYLSETQQETVQNSNSSAQQDVLILSIYKEEVKDLKEKQNVENSFSGSNEQFAEIVRLKQNLFEQVQEKDCLMKTVFELKNDSGVKPKLYDGNTILKMDTIVVPDSDETLELSEKSRFKNVLLKNKILVCQRKNHCHSITEALLGRTTCLKDRTFKVKKESSFSDNERLLAQAIDRILYSCCELFVNASGENCELNVKSEQGLVIAALKNELRKLKGKPLDNEDTVTHSVVPKVSKDDMEPITPLSKDFLLVLCGSILQANTQNGTVNVTGSAVVQNLKKQTNSVYVGIHVDDCMSSENVVQMSSVKFGNDQVAKIMVFGDYQIGNVTISRVYYVEGLGHNLFSVGPIM</sequence>
<reference evidence="4" key="2">
    <citation type="submission" date="2022-01" db="EMBL/GenBank/DDBJ databases">
        <authorList>
            <person name="Yamashiro T."/>
            <person name="Shiraishi A."/>
            <person name="Satake H."/>
            <person name="Nakayama K."/>
        </authorList>
    </citation>
    <scope>NUCLEOTIDE SEQUENCE</scope>
</reference>
<evidence type="ECO:0000313" key="4">
    <source>
        <dbReference type="EMBL" id="GJT78972.1"/>
    </source>
</evidence>
<keyword evidence="5" id="KW-1185">Reference proteome</keyword>
<dbReference type="Pfam" id="PF22936">
    <property type="entry name" value="Pol_BBD"/>
    <property type="match status" value="1"/>
</dbReference>
<dbReference type="PROSITE" id="PS50158">
    <property type="entry name" value="ZF_CCHC"/>
    <property type="match status" value="1"/>
</dbReference>
<proteinExistence type="predicted"/>
<evidence type="ECO:0000256" key="2">
    <source>
        <dbReference type="SAM" id="MobiDB-lite"/>
    </source>
</evidence>
<dbReference type="EMBL" id="BQNB010018853">
    <property type="protein sequence ID" value="GJT78972.1"/>
    <property type="molecule type" value="Genomic_DNA"/>
</dbReference>
<feature type="compositionally biased region" description="Basic and acidic residues" evidence="2">
    <location>
        <begin position="365"/>
        <end position="375"/>
    </location>
</feature>
<dbReference type="Pfam" id="PF07727">
    <property type="entry name" value="RVT_2"/>
    <property type="match status" value="1"/>
</dbReference>
<organism evidence="4 5">
    <name type="scientific">Tanacetum coccineum</name>
    <dbReference type="NCBI Taxonomy" id="301880"/>
    <lineage>
        <taxon>Eukaryota</taxon>
        <taxon>Viridiplantae</taxon>
        <taxon>Streptophyta</taxon>
        <taxon>Embryophyta</taxon>
        <taxon>Tracheophyta</taxon>
        <taxon>Spermatophyta</taxon>
        <taxon>Magnoliopsida</taxon>
        <taxon>eudicotyledons</taxon>
        <taxon>Gunneridae</taxon>
        <taxon>Pentapetalae</taxon>
        <taxon>asterids</taxon>
        <taxon>campanulids</taxon>
        <taxon>Asterales</taxon>
        <taxon>Asteraceae</taxon>
        <taxon>Asteroideae</taxon>
        <taxon>Anthemideae</taxon>
        <taxon>Anthemidinae</taxon>
        <taxon>Tanacetum</taxon>
    </lineage>
</organism>
<dbReference type="InterPro" id="IPR025724">
    <property type="entry name" value="GAG-pre-integrase_dom"/>
</dbReference>
<dbReference type="InterPro" id="IPR001878">
    <property type="entry name" value="Znf_CCHC"/>
</dbReference>
<dbReference type="Proteomes" id="UP001151760">
    <property type="component" value="Unassembled WGS sequence"/>
</dbReference>
<evidence type="ECO:0000313" key="5">
    <source>
        <dbReference type="Proteomes" id="UP001151760"/>
    </source>
</evidence>
<comment type="caution">
    <text evidence="4">The sequence shown here is derived from an EMBL/GenBank/DDBJ whole genome shotgun (WGS) entry which is preliminary data.</text>
</comment>
<evidence type="ECO:0000259" key="3">
    <source>
        <dbReference type="PROSITE" id="PS50158"/>
    </source>
</evidence>
<dbReference type="SUPFAM" id="SSF57756">
    <property type="entry name" value="Retrovirus zinc finger-like domains"/>
    <property type="match status" value="1"/>
</dbReference>
<feature type="region of interest" description="Disordered" evidence="2">
    <location>
        <begin position="1217"/>
        <end position="1237"/>
    </location>
</feature>
<accession>A0ABQ5GVF7</accession>
<dbReference type="Gene3D" id="4.10.60.10">
    <property type="entry name" value="Zinc finger, CCHC-type"/>
    <property type="match status" value="1"/>
</dbReference>
<dbReference type="SMART" id="SM00343">
    <property type="entry name" value="ZnF_C2HC"/>
    <property type="match status" value="3"/>
</dbReference>
<dbReference type="Pfam" id="PF00098">
    <property type="entry name" value="zf-CCHC"/>
    <property type="match status" value="1"/>
</dbReference>
<keyword evidence="1" id="KW-0479">Metal-binding</keyword>
<keyword evidence="1" id="KW-0862">Zinc</keyword>
<dbReference type="InterPro" id="IPR036875">
    <property type="entry name" value="Znf_CCHC_sf"/>
</dbReference>
<evidence type="ECO:0000256" key="1">
    <source>
        <dbReference type="PROSITE-ProRule" id="PRU00047"/>
    </source>
</evidence>
<reference evidence="4" key="1">
    <citation type="journal article" date="2022" name="Int. J. Mol. Sci.">
        <title>Draft Genome of Tanacetum Coccineum: Genomic Comparison of Closely Related Tanacetum-Family Plants.</title>
        <authorList>
            <person name="Yamashiro T."/>
            <person name="Shiraishi A."/>
            <person name="Nakayama K."/>
            <person name="Satake H."/>
        </authorList>
    </citation>
    <scope>NUCLEOTIDE SEQUENCE</scope>
</reference>
<feature type="domain" description="CCHC-type" evidence="3">
    <location>
        <begin position="947"/>
        <end position="962"/>
    </location>
</feature>
<keyword evidence="1" id="KW-0863">Zinc-finger</keyword>
<dbReference type="InterPro" id="IPR054722">
    <property type="entry name" value="PolX-like_BBD"/>
</dbReference>